<proteinExistence type="predicted"/>
<dbReference type="eggNOG" id="COG3831">
    <property type="taxonomic scope" value="Bacteria"/>
</dbReference>
<dbReference type="EMBL" id="CCSB01000004">
    <property type="protein sequence ID" value="CDZ79018.1"/>
    <property type="molecule type" value="Genomic_DNA"/>
</dbReference>
<accession>A0A078L531</accession>
<feature type="signal peptide" evidence="1">
    <location>
        <begin position="1"/>
        <end position="16"/>
    </location>
</feature>
<evidence type="ECO:0000256" key="1">
    <source>
        <dbReference type="SAM" id="SignalP"/>
    </source>
</evidence>
<organism evidence="2 3">
    <name type="scientific">Legionella massiliensis</name>
    <dbReference type="NCBI Taxonomy" id="1034943"/>
    <lineage>
        <taxon>Bacteria</taxon>
        <taxon>Pseudomonadati</taxon>
        <taxon>Pseudomonadota</taxon>
        <taxon>Gammaproteobacteria</taxon>
        <taxon>Legionellales</taxon>
        <taxon>Legionellaceae</taxon>
        <taxon>Legionella</taxon>
    </lineage>
</organism>
<keyword evidence="1" id="KW-0732">Signal</keyword>
<keyword evidence="3" id="KW-1185">Reference proteome</keyword>
<gene>
    <name evidence="2" type="ORF">BN59_03333</name>
</gene>
<dbReference type="Proteomes" id="UP000044071">
    <property type="component" value="Unassembled WGS sequence"/>
</dbReference>
<evidence type="ECO:0000313" key="3">
    <source>
        <dbReference type="Proteomes" id="UP000044071"/>
    </source>
</evidence>
<sequence>MKLIISLLAIAPLSFAGELKQIPLTNNPLAPLAAMNNPEVNKTLLSSPFPVYVIGNSGVINHPYPGAKQVMLPTDNSYTGAPGCYIACYSHQPGVYAVSPTINVMGQIRVIGKYVDRICQPSGYENRDISAVGKFKVLCSVKIRSCHFIECWAGGDTGGWFGIQ</sequence>
<reference evidence="2 3" key="1">
    <citation type="submission" date="2014-06" db="EMBL/GenBank/DDBJ databases">
        <authorList>
            <person name="Urmite Genomes Urmite Genomes"/>
        </authorList>
    </citation>
    <scope>NUCLEOTIDE SEQUENCE [LARGE SCALE GENOMIC DNA]</scope>
</reference>
<protein>
    <submittedName>
        <fullName evidence="2">Uncharacterized protein</fullName>
    </submittedName>
</protein>
<evidence type="ECO:0000313" key="2">
    <source>
        <dbReference type="EMBL" id="CDZ79018.1"/>
    </source>
</evidence>
<feature type="chain" id="PRO_5009744228" evidence="1">
    <location>
        <begin position="17"/>
        <end position="164"/>
    </location>
</feature>
<dbReference type="AlphaFoldDB" id="A0A078L531"/>
<name>A0A078L531_9GAMM</name>